<dbReference type="eggNOG" id="COG3334">
    <property type="taxonomic scope" value="Bacteria"/>
</dbReference>
<dbReference type="HOGENOM" id="CLU_1209326_0_0_0"/>
<evidence type="ECO:0000259" key="3">
    <source>
        <dbReference type="Pfam" id="PF03448"/>
    </source>
</evidence>
<feature type="transmembrane region" description="Helical" evidence="2">
    <location>
        <begin position="39"/>
        <end position="61"/>
    </location>
</feature>
<keyword evidence="2" id="KW-0812">Transmembrane</keyword>
<evidence type="ECO:0000256" key="1">
    <source>
        <dbReference type="SAM" id="MobiDB-lite"/>
    </source>
</evidence>
<dbReference type="Proteomes" id="UP000005096">
    <property type="component" value="Chromosome"/>
</dbReference>
<reference evidence="4 5" key="1">
    <citation type="journal article" date="2010" name="Stand. Genomic Sci.">
        <title>Non-contiguous finished genome sequence of Aminomonas paucivorans type strain (GLU-3).</title>
        <authorList>
            <person name="Pitluck S."/>
            <person name="Yasawong M."/>
            <person name="Held B."/>
            <person name="Lapidus A."/>
            <person name="Nolan M."/>
            <person name="Copeland A."/>
            <person name="Lucas S."/>
            <person name="Del Rio T.G."/>
            <person name="Tice H."/>
            <person name="Cheng J.F."/>
            <person name="Chertkov O."/>
            <person name="Goodwin L."/>
            <person name="Tapia R."/>
            <person name="Han C."/>
            <person name="Liolios K."/>
            <person name="Ivanova N."/>
            <person name="Mavromatis K."/>
            <person name="Ovchinnikova G."/>
            <person name="Pati A."/>
            <person name="Chen A."/>
            <person name="Palaniappan K."/>
            <person name="Land M."/>
            <person name="Hauser L."/>
            <person name="Chang Y.J."/>
            <person name="Jeffries C.D."/>
            <person name="Pukall R."/>
            <person name="Spring S."/>
            <person name="Rohde M."/>
            <person name="Sikorski J."/>
            <person name="Goker M."/>
            <person name="Woyke T."/>
            <person name="Bristow J."/>
            <person name="Eisen J.A."/>
            <person name="Markowitz V."/>
            <person name="Hugenholtz P."/>
            <person name="Kyrpides N.C."/>
            <person name="Klenk H.P."/>
        </authorList>
    </citation>
    <scope>NUCLEOTIDE SEQUENCE [LARGE SCALE GENOMIC DNA]</scope>
    <source>
        <strain evidence="4 5">DSM 12260</strain>
    </source>
</reference>
<evidence type="ECO:0000313" key="5">
    <source>
        <dbReference type="Proteomes" id="UP000005096"/>
    </source>
</evidence>
<organism evidence="4 5">
    <name type="scientific">Aminomonas paucivorans DSM 12260</name>
    <dbReference type="NCBI Taxonomy" id="584708"/>
    <lineage>
        <taxon>Bacteria</taxon>
        <taxon>Thermotogati</taxon>
        <taxon>Synergistota</taxon>
        <taxon>Synergistia</taxon>
        <taxon>Synergistales</taxon>
        <taxon>Synergistaceae</taxon>
        <taxon>Aminomonas</taxon>
    </lineage>
</organism>
<dbReference type="RefSeq" id="WP_006300446.1">
    <property type="nucleotide sequence ID" value="NZ_CM001022.1"/>
</dbReference>
<keyword evidence="2" id="KW-0472">Membrane</keyword>
<dbReference type="EMBL" id="CM001022">
    <property type="protein sequence ID" value="EFQ23278.1"/>
    <property type="molecule type" value="Genomic_DNA"/>
</dbReference>
<protein>
    <submittedName>
        <fullName evidence="4">MgtE intracellular region</fullName>
    </submittedName>
</protein>
<dbReference type="STRING" id="584708.Apau_0850"/>
<dbReference type="InterPro" id="IPR006668">
    <property type="entry name" value="Mg_transptr_MgtE_intracell_dom"/>
</dbReference>
<keyword evidence="5" id="KW-1185">Reference proteome</keyword>
<evidence type="ECO:0000256" key="2">
    <source>
        <dbReference type="SAM" id="Phobius"/>
    </source>
</evidence>
<proteinExistence type="predicted"/>
<dbReference type="AlphaFoldDB" id="E3CVS7"/>
<accession>E3CVS7</accession>
<feature type="domain" description="Magnesium transporter MgtE intracellular" evidence="3">
    <location>
        <begin position="169"/>
        <end position="231"/>
    </location>
</feature>
<name>E3CVS7_9BACT</name>
<dbReference type="OrthoDB" id="5581at2"/>
<dbReference type="Pfam" id="PF03448">
    <property type="entry name" value="MgtE_N"/>
    <property type="match status" value="1"/>
</dbReference>
<dbReference type="PaxDb" id="584708-Apau_0850"/>
<evidence type="ECO:0000313" key="4">
    <source>
        <dbReference type="EMBL" id="EFQ23278.1"/>
    </source>
</evidence>
<dbReference type="SUPFAM" id="SSF158791">
    <property type="entry name" value="MgtE N-terminal domain-like"/>
    <property type="match status" value="1"/>
</dbReference>
<gene>
    <name evidence="4" type="ORF">Apau_0850</name>
</gene>
<keyword evidence="2" id="KW-1133">Transmembrane helix</keyword>
<feature type="region of interest" description="Disordered" evidence="1">
    <location>
        <begin position="1"/>
        <end position="34"/>
    </location>
</feature>
<sequence length="233" mass="25496">MADPKETPREEGVAEEAAPRPKKEPKGAKKGKGKRRGCGLFLLSFLMLLGLAAGLQVSGALDLRTAAYPLIPRIPGVGPALTRALGIPEVYALSSQERRALELQATQANLADLKKRTEAERKGVEALSRDLNLREQDVAKLQEELSRRLKELVRSDDTQPTTSTKGIEDLLQTYQDMSPRNAAQILEKVDEGLAVALLAALPQDQTAKILGRMDATRAARLTERLSERTKKQP</sequence>
<feature type="compositionally biased region" description="Basic and acidic residues" evidence="1">
    <location>
        <begin position="1"/>
        <end position="27"/>
    </location>
</feature>